<evidence type="ECO:0000313" key="8">
    <source>
        <dbReference type="EMBL" id="SDB85656.1"/>
    </source>
</evidence>
<dbReference type="InterPro" id="IPR007848">
    <property type="entry name" value="Small_mtfrase_dom"/>
</dbReference>
<dbReference type="EMBL" id="FMYF01000005">
    <property type="protein sequence ID" value="SDB85656.1"/>
    <property type="molecule type" value="Genomic_DNA"/>
</dbReference>
<dbReference type="EC" id="2.1.1.297" evidence="1"/>
<dbReference type="CDD" id="cd02440">
    <property type="entry name" value="AdoMet_MTases"/>
    <property type="match status" value="1"/>
</dbReference>
<dbReference type="NCBIfam" id="TIGR00536">
    <property type="entry name" value="hemK_fam"/>
    <property type="match status" value="1"/>
</dbReference>
<dbReference type="PANTHER" id="PTHR18895">
    <property type="entry name" value="HEMK METHYLTRANSFERASE"/>
    <property type="match status" value="1"/>
</dbReference>
<accession>A0A1G6GWZ0</accession>
<dbReference type="Pfam" id="PF17827">
    <property type="entry name" value="PrmC_N"/>
    <property type="match status" value="1"/>
</dbReference>
<dbReference type="NCBIfam" id="TIGR03534">
    <property type="entry name" value="RF_mod_PrmC"/>
    <property type="match status" value="1"/>
</dbReference>
<name>A0A1G6GWZ0_9ACTN</name>
<evidence type="ECO:0000256" key="2">
    <source>
        <dbReference type="ARBA" id="ARBA00022603"/>
    </source>
</evidence>
<dbReference type="OrthoDB" id="9800643at2"/>
<feature type="domain" description="Release factor glutamine methyltransferase N-terminal" evidence="7">
    <location>
        <begin position="12"/>
        <end position="76"/>
    </location>
</feature>
<dbReference type="GO" id="GO:0032259">
    <property type="term" value="P:methylation"/>
    <property type="evidence" value="ECO:0007669"/>
    <property type="project" value="UniProtKB-KW"/>
</dbReference>
<evidence type="ECO:0000259" key="7">
    <source>
        <dbReference type="Pfam" id="PF17827"/>
    </source>
</evidence>
<dbReference type="AlphaFoldDB" id="A0A1G6GWZ0"/>
<proteinExistence type="predicted"/>
<dbReference type="InterPro" id="IPR050320">
    <property type="entry name" value="N5-glutamine_MTase"/>
</dbReference>
<evidence type="ECO:0000259" key="6">
    <source>
        <dbReference type="Pfam" id="PF05175"/>
    </source>
</evidence>
<dbReference type="InterPro" id="IPR040758">
    <property type="entry name" value="PrmC_N"/>
</dbReference>
<gene>
    <name evidence="8" type="ORF">GA0111570_10588</name>
</gene>
<evidence type="ECO:0000256" key="1">
    <source>
        <dbReference type="ARBA" id="ARBA00012771"/>
    </source>
</evidence>
<evidence type="ECO:0000313" key="9">
    <source>
        <dbReference type="Proteomes" id="UP000199086"/>
    </source>
</evidence>
<dbReference type="SUPFAM" id="SSF53335">
    <property type="entry name" value="S-adenosyl-L-methionine-dependent methyltransferases"/>
    <property type="match status" value="1"/>
</dbReference>
<keyword evidence="9" id="KW-1185">Reference proteome</keyword>
<reference evidence="8 9" key="1">
    <citation type="submission" date="2016-06" db="EMBL/GenBank/DDBJ databases">
        <authorList>
            <person name="Olsen C.W."/>
            <person name="Carey S."/>
            <person name="Hinshaw L."/>
            <person name="Karasin A.I."/>
        </authorList>
    </citation>
    <scope>NUCLEOTIDE SEQUENCE [LARGE SCALE GENOMIC DNA]</scope>
    <source>
        <strain evidence="8 9">LZ-22</strain>
    </source>
</reference>
<dbReference type="STRING" id="1577474.GA0111570_10588"/>
<dbReference type="GO" id="GO:0102559">
    <property type="term" value="F:peptide chain release factor N(5)-glutamine methyltransferase activity"/>
    <property type="evidence" value="ECO:0007669"/>
    <property type="project" value="UniProtKB-EC"/>
</dbReference>
<dbReference type="InterPro" id="IPR002052">
    <property type="entry name" value="DNA_methylase_N6_adenine_CS"/>
</dbReference>
<comment type="catalytic activity">
    <reaction evidence="5">
        <text>L-glutaminyl-[peptide chain release factor] + S-adenosyl-L-methionine = N(5)-methyl-L-glutaminyl-[peptide chain release factor] + S-adenosyl-L-homocysteine + H(+)</text>
        <dbReference type="Rhea" id="RHEA:42896"/>
        <dbReference type="Rhea" id="RHEA-COMP:10271"/>
        <dbReference type="Rhea" id="RHEA-COMP:10272"/>
        <dbReference type="ChEBI" id="CHEBI:15378"/>
        <dbReference type="ChEBI" id="CHEBI:30011"/>
        <dbReference type="ChEBI" id="CHEBI:57856"/>
        <dbReference type="ChEBI" id="CHEBI:59789"/>
        <dbReference type="ChEBI" id="CHEBI:61891"/>
        <dbReference type="EC" id="2.1.1.297"/>
    </reaction>
</comment>
<evidence type="ECO:0000256" key="3">
    <source>
        <dbReference type="ARBA" id="ARBA00022679"/>
    </source>
</evidence>
<dbReference type="GO" id="GO:0003676">
    <property type="term" value="F:nucleic acid binding"/>
    <property type="evidence" value="ECO:0007669"/>
    <property type="project" value="InterPro"/>
</dbReference>
<keyword evidence="4" id="KW-0949">S-adenosyl-L-methionine</keyword>
<organism evidence="8 9">
    <name type="scientific">Raineyella antarctica</name>
    <dbReference type="NCBI Taxonomy" id="1577474"/>
    <lineage>
        <taxon>Bacteria</taxon>
        <taxon>Bacillati</taxon>
        <taxon>Actinomycetota</taxon>
        <taxon>Actinomycetes</taxon>
        <taxon>Propionibacteriales</taxon>
        <taxon>Propionibacteriaceae</taxon>
        <taxon>Raineyella</taxon>
    </lineage>
</organism>
<dbReference type="Gene3D" id="1.10.8.10">
    <property type="entry name" value="DNA helicase RuvA subunit, C-terminal domain"/>
    <property type="match status" value="1"/>
</dbReference>
<dbReference type="PROSITE" id="PS00092">
    <property type="entry name" value="N6_MTASE"/>
    <property type="match status" value="1"/>
</dbReference>
<dbReference type="InterPro" id="IPR004556">
    <property type="entry name" value="HemK-like"/>
</dbReference>
<dbReference type="InterPro" id="IPR029063">
    <property type="entry name" value="SAM-dependent_MTases_sf"/>
</dbReference>
<protein>
    <recommendedName>
        <fullName evidence="1">peptide chain release factor N(5)-glutamine methyltransferase</fullName>
        <ecNumber evidence="1">2.1.1.297</ecNumber>
    </recommendedName>
</protein>
<evidence type="ECO:0000256" key="4">
    <source>
        <dbReference type="ARBA" id="ARBA00022691"/>
    </source>
</evidence>
<dbReference type="RefSeq" id="WP_092609545.1">
    <property type="nucleotide sequence ID" value="NZ_FMYF01000005.1"/>
</dbReference>
<sequence length="288" mass="30876">MTVGERPTLRARRGAEILRGHVASPEVDARLLLSHVLQCRPGDLVAAGTATPAQEQRYAELLQIRASGVPLQHLTGEAWFRGVRVEVGPGVFIPRPETESVAGAAIERAGRLRSVGRMPLVVELCAGSGAISAALLDEVPGCRVVAVERDAAAVRWCRRNLAGTTAEVRHEDMAEAAHDLDGRVDVVVVNPPYVPLAVRDDLPREVTLHDPEAAVFSGQDGLEAIVVVEEVARRLLRPGGLVVCEHDDTHGTSAPAIFRGLAWTDVADHRDLSGRPRWVTGTRSEVAG</sequence>
<keyword evidence="3 8" id="KW-0808">Transferase</keyword>
<dbReference type="Pfam" id="PF05175">
    <property type="entry name" value="MTS"/>
    <property type="match status" value="1"/>
</dbReference>
<dbReference type="Proteomes" id="UP000199086">
    <property type="component" value="Unassembled WGS sequence"/>
</dbReference>
<evidence type="ECO:0000256" key="5">
    <source>
        <dbReference type="ARBA" id="ARBA00048391"/>
    </source>
</evidence>
<feature type="domain" description="Methyltransferase small" evidence="6">
    <location>
        <begin position="121"/>
        <end position="193"/>
    </location>
</feature>
<dbReference type="Gene3D" id="3.40.50.150">
    <property type="entry name" value="Vaccinia Virus protein VP39"/>
    <property type="match status" value="1"/>
</dbReference>
<dbReference type="InterPro" id="IPR019874">
    <property type="entry name" value="RF_methyltr_PrmC"/>
</dbReference>
<dbReference type="PANTHER" id="PTHR18895:SF74">
    <property type="entry name" value="MTRF1L RELEASE FACTOR GLUTAMINE METHYLTRANSFERASE"/>
    <property type="match status" value="1"/>
</dbReference>
<keyword evidence="2 8" id="KW-0489">Methyltransferase</keyword>